<protein>
    <submittedName>
        <fullName evidence="1">Late competence development ComFB family protein</fullName>
    </submittedName>
</protein>
<gene>
    <name evidence="1" type="ORF">KO508_10790</name>
</gene>
<sequence>MSFRDAVENFYERLVIDAIEATRKPEDTPDYLADVMCVALNRLPPRYYRHTVDMMFYLADEELKGMRDKSLSAVKNARDFVREHQRE</sequence>
<comment type="caution">
    <text evidence="1">The sequence shown here is derived from an EMBL/GenBank/DDBJ whole genome shotgun (WGS) entry which is preliminary data.</text>
</comment>
<dbReference type="InterPro" id="IPR019657">
    <property type="entry name" value="ComFB"/>
</dbReference>
<keyword evidence="2" id="KW-1185">Reference proteome</keyword>
<dbReference type="Pfam" id="PF10719">
    <property type="entry name" value="ComFB"/>
    <property type="match status" value="1"/>
</dbReference>
<organism evidence="1 2">
    <name type="scientific">Marinobacter salexigens</name>
    <dbReference type="NCBI Taxonomy" id="1925763"/>
    <lineage>
        <taxon>Bacteria</taxon>
        <taxon>Pseudomonadati</taxon>
        <taxon>Pseudomonadota</taxon>
        <taxon>Gammaproteobacteria</taxon>
        <taxon>Pseudomonadales</taxon>
        <taxon>Marinobacteraceae</taxon>
        <taxon>Marinobacter</taxon>
    </lineage>
</organism>
<dbReference type="Proteomes" id="UP000753376">
    <property type="component" value="Unassembled WGS sequence"/>
</dbReference>
<dbReference type="RefSeq" id="WP_216008328.1">
    <property type="nucleotide sequence ID" value="NZ_JAHKPV010000019.1"/>
</dbReference>
<dbReference type="EMBL" id="JAHKPV010000019">
    <property type="protein sequence ID" value="MBU2874488.1"/>
    <property type="molecule type" value="Genomic_DNA"/>
</dbReference>
<reference evidence="1 2" key="1">
    <citation type="submission" date="2021-05" db="EMBL/GenBank/DDBJ databases">
        <title>Draft genomes of bacteria isolated from model marine particles.</title>
        <authorList>
            <person name="Datta M.S."/>
            <person name="Schwartzman J.A."/>
            <person name="Enke T.N."/>
            <person name="Saavedra J."/>
            <person name="Cermak N."/>
            <person name="Cordero O.X."/>
        </authorList>
    </citation>
    <scope>NUCLEOTIDE SEQUENCE [LARGE SCALE GENOMIC DNA]</scope>
    <source>
        <strain evidence="1 2">D2M19</strain>
    </source>
</reference>
<accession>A0ABS6A8J0</accession>
<name>A0ABS6A8J0_9GAMM</name>
<evidence type="ECO:0000313" key="2">
    <source>
        <dbReference type="Proteomes" id="UP000753376"/>
    </source>
</evidence>
<proteinExistence type="predicted"/>
<evidence type="ECO:0000313" key="1">
    <source>
        <dbReference type="EMBL" id="MBU2874488.1"/>
    </source>
</evidence>